<evidence type="ECO:0000256" key="3">
    <source>
        <dbReference type="ARBA" id="ARBA00022729"/>
    </source>
</evidence>
<gene>
    <name evidence="10" type="primary">LAC_0</name>
    <name evidence="10" type="ORF">FJT64_008074</name>
</gene>
<keyword evidence="7" id="KW-0325">Glycoprotein</keyword>
<dbReference type="InterPro" id="IPR003599">
    <property type="entry name" value="Ig_sub"/>
</dbReference>
<accession>A0A6A4VMR6</accession>
<keyword evidence="8" id="KW-0393">Immunoglobulin domain</keyword>
<keyword evidence="11" id="KW-1185">Reference proteome</keyword>
<dbReference type="GO" id="GO:0005886">
    <property type="term" value="C:plasma membrane"/>
    <property type="evidence" value="ECO:0007669"/>
    <property type="project" value="UniProtKB-SubCell"/>
</dbReference>
<dbReference type="AlphaFoldDB" id="A0A6A4VMR6"/>
<dbReference type="PANTHER" id="PTHR12231">
    <property type="entry name" value="CTX-RELATED TYPE I TRANSMEMBRANE PROTEIN"/>
    <property type="match status" value="1"/>
</dbReference>
<name>A0A6A4VMR6_AMPAM</name>
<dbReference type="OrthoDB" id="10010359at2759"/>
<dbReference type="GO" id="GO:0043005">
    <property type="term" value="C:neuron projection"/>
    <property type="evidence" value="ECO:0007669"/>
    <property type="project" value="TreeGrafter"/>
</dbReference>
<evidence type="ECO:0000256" key="2">
    <source>
        <dbReference type="ARBA" id="ARBA00022475"/>
    </source>
</evidence>
<evidence type="ECO:0000256" key="6">
    <source>
        <dbReference type="ARBA" id="ARBA00023157"/>
    </source>
</evidence>
<dbReference type="InterPro" id="IPR051170">
    <property type="entry name" value="Neural/epithelial_adhesion"/>
</dbReference>
<dbReference type="InterPro" id="IPR036179">
    <property type="entry name" value="Ig-like_dom_sf"/>
</dbReference>
<dbReference type="InterPro" id="IPR007110">
    <property type="entry name" value="Ig-like_dom"/>
</dbReference>
<dbReference type="CDD" id="cd00096">
    <property type="entry name" value="Ig"/>
    <property type="match status" value="1"/>
</dbReference>
<protein>
    <submittedName>
        <fullName evidence="10">Lachesin</fullName>
    </submittedName>
</protein>
<evidence type="ECO:0000313" key="11">
    <source>
        <dbReference type="Proteomes" id="UP000440578"/>
    </source>
</evidence>
<keyword evidence="4" id="KW-0677">Repeat</keyword>
<dbReference type="SMART" id="SM00409">
    <property type="entry name" value="IG"/>
    <property type="match status" value="3"/>
</dbReference>
<evidence type="ECO:0000256" key="5">
    <source>
        <dbReference type="ARBA" id="ARBA00023136"/>
    </source>
</evidence>
<dbReference type="Pfam" id="PF07686">
    <property type="entry name" value="V-set"/>
    <property type="match status" value="1"/>
</dbReference>
<dbReference type="FunFam" id="2.60.40.10:FF:000032">
    <property type="entry name" value="palladin isoform X1"/>
    <property type="match status" value="1"/>
</dbReference>
<keyword evidence="5" id="KW-0472">Membrane</keyword>
<dbReference type="EMBL" id="VIIS01001696">
    <property type="protein sequence ID" value="KAF0294269.1"/>
    <property type="molecule type" value="Genomic_DNA"/>
</dbReference>
<evidence type="ECO:0000313" key="10">
    <source>
        <dbReference type="EMBL" id="KAF0294269.1"/>
    </source>
</evidence>
<sequence>MTLRSVSAQRNPEISYISQDVVADIGGTAELKCSVQFAGSFPVLWIKKGKEYGDEDEQKDVLISTNSILLARESRFALRHDPESTTYTLQISDIQDTDQATYECRCQINLQTSVIAGEKQRVELHCHATGFPPPEITWRRDNNALLPTGSAIYRGNVLVIHNIKKEDRGMYYCVATNGVSEGSRRNVAVEVEFPPVISVPRPTLRQALQYDMDLECLVEAYPPPRITWLKEDIVINDNSHYKMTTFTTTDQTTDSNLRVLSVEYKQYGQYTCRASNRLGIAEAQIQLTESYEPVCPPACNVYGGTGAVLPSVTALATALVAAVAVRRW</sequence>
<evidence type="ECO:0000256" key="1">
    <source>
        <dbReference type="ARBA" id="ARBA00004236"/>
    </source>
</evidence>
<dbReference type="Pfam" id="PF13927">
    <property type="entry name" value="Ig_3"/>
    <property type="match status" value="2"/>
</dbReference>
<reference evidence="10 11" key="1">
    <citation type="submission" date="2019-07" db="EMBL/GenBank/DDBJ databases">
        <title>Draft genome assembly of a fouling barnacle, Amphibalanus amphitrite (Darwin, 1854): The first reference genome for Thecostraca.</title>
        <authorList>
            <person name="Kim W."/>
        </authorList>
    </citation>
    <scope>NUCLEOTIDE SEQUENCE [LARGE SCALE GENOMIC DNA]</scope>
    <source>
        <strain evidence="10">SNU_AA5</strain>
        <tissue evidence="10">Soma without cirri and trophi</tissue>
    </source>
</reference>
<feature type="domain" description="Ig-like" evidence="9">
    <location>
        <begin position="82"/>
        <end position="190"/>
    </location>
</feature>
<dbReference type="Gene3D" id="2.60.40.10">
    <property type="entry name" value="Immunoglobulins"/>
    <property type="match status" value="3"/>
</dbReference>
<keyword evidence="3" id="KW-0732">Signal</keyword>
<comment type="caution">
    <text evidence="10">The sequence shown here is derived from an EMBL/GenBank/DDBJ whole genome shotgun (WGS) entry which is preliminary data.</text>
</comment>
<dbReference type="Proteomes" id="UP000440578">
    <property type="component" value="Unassembled WGS sequence"/>
</dbReference>
<organism evidence="10 11">
    <name type="scientific">Amphibalanus amphitrite</name>
    <name type="common">Striped barnacle</name>
    <name type="synonym">Balanus amphitrite</name>
    <dbReference type="NCBI Taxonomy" id="1232801"/>
    <lineage>
        <taxon>Eukaryota</taxon>
        <taxon>Metazoa</taxon>
        <taxon>Ecdysozoa</taxon>
        <taxon>Arthropoda</taxon>
        <taxon>Crustacea</taxon>
        <taxon>Multicrustacea</taxon>
        <taxon>Cirripedia</taxon>
        <taxon>Thoracica</taxon>
        <taxon>Thoracicalcarea</taxon>
        <taxon>Balanomorpha</taxon>
        <taxon>Balanoidea</taxon>
        <taxon>Balanidae</taxon>
        <taxon>Amphibalaninae</taxon>
        <taxon>Amphibalanus</taxon>
    </lineage>
</organism>
<keyword evidence="2" id="KW-1003">Cell membrane</keyword>
<evidence type="ECO:0000256" key="4">
    <source>
        <dbReference type="ARBA" id="ARBA00022737"/>
    </source>
</evidence>
<dbReference type="InterPro" id="IPR003598">
    <property type="entry name" value="Ig_sub2"/>
</dbReference>
<dbReference type="SUPFAM" id="SSF48726">
    <property type="entry name" value="Immunoglobulin"/>
    <property type="match status" value="3"/>
</dbReference>
<comment type="subcellular location">
    <subcellularLocation>
        <location evidence="1">Cell membrane</location>
    </subcellularLocation>
</comment>
<dbReference type="SMART" id="SM00408">
    <property type="entry name" value="IGc2"/>
    <property type="match status" value="3"/>
</dbReference>
<evidence type="ECO:0000256" key="7">
    <source>
        <dbReference type="ARBA" id="ARBA00023180"/>
    </source>
</evidence>
<dbReference type="PANTHER" id="PTHR12231:SF220">
    <property type="entry name" value="LACHESIN"/>
    <property type="match status" value="1"/>
</dbReference>
<keyword evidence="6" id="KW-1015">Disulfide bond</keyword>
<evidence type="ECO:0000259" key="9">
    <source>
        <dbReference type="PROSITE" id="PS50835"/>
    </source>
</evidence>
<proteinExistence type="predicted"/>
<dbReference type="PROSITE" id="PS50835">
    <property type="entry name" value="IG_LIKE"/>
    <property type="match status" value="2"/>
</dbReference>
<dbReference type="InterPro" id="IPR013783">
    <property type="entry name" value="Ig-like_fold"/>
</dbReference>
<evidence type="ECO:0000256" key="8">
    <source>
        <dbReference type="ARBA" id="ARBA00023319"/>
    </source>
</evidence>
<dbReference type="InterPro" id="IPR013106">
    <property type="entry name" value="Ig_V-set"/>
</dbReference>
<dbReference type="FunFam" id="2.60.40.10:FF:000328">
    <property type="entry name" value="CLUMA_CG000981, isoform A"/>
    <property type="match status" value="1"/>
</dbReference>
<feature type="domain" description="Ig-like" evidence="9">
    <location>
        <begin position="194"/>
        <end position="288"/>
    </location>
</feature>